<dbReference type="AlphaFoldDB" id="A0A8J6YA38"/>
<dbReference type="Gene3D" id="3.40.50.720">
    <property type="entry name" value="NAD(P)-binding Rossmann-like Domain"/>
    <property type="match status" value="1"/>
</dbReference>
<evidence type="ECO:0000256" key="1">
    <source>
        <dbReference type="ARBA" id="ARBA00010584"/>
    </source>
</evidence>
<organism evidence="6 7">
    <name type="scientific">Candidatus Sulfomarinibacter kjeldsenii</name>
    <dbReference type="NCBI Taxonomy" id="2885994"/>
    <lineage>
        <taxon>Bacteria</taxon>
        <taxon>Pseudomonadati</taxon>
        <taxon>Acidobacteriota</taxon>
        <taxon>Thermoanaerobaculia</taxon>
        <taxon>Thermoanaerobaculales</taxon>
        <taxon>Candidatus Sulfomarinibacteraceae</taxon>
        <taxon>Candidatus Sulfomarinibacter</taxon>
    </lineage>
</organism>
<name>A0A8J6YA38_9BACT</name>
<dbReference type="GO" id="GO:0004073">
    <property type="term" value="F:aspartate-semialdehyde dehydrogenase activity"/>
    <property type="evidence" value="ECO:0007669"/>
    <property type="project" value="UniProtKB-EC"/>
</dbReference>
<dbReference type="Gene3D" id="3.30.360.10">
    <property type="entry name" value="Dihydrodipicolinate Reductase, domain 2"/>
    <property type="match status" value="1"/>
</dbReference>
<dbReference type="SMART" id="SM00859">
    <property type="entry name" value="Semialdhyde_dh"/>
    <property type="match status" value="1"/>
</dbReference>
<comment type="similarity">
    <text evidence="1">Belongs to the aspartate-semialdehyde dehydrogenase family.</text>
</comment>
<evidence type="ECO:0000259" key="5">
    <source>
        <dbReference type="SMART" id="SM00859"/>
    </source>
</evidence>
<dbReference type="GO" id="GO:0050661">
    <property type="term" value="F:NADP binding"/>
    <property type="evidence" value="ECO:0007669"/>
    <property type="project" value="InterPro"/>
</dbReference>
<sequence>MSQRHRAVVLGATGTVGQKLVHLLRDHPSFEVAAVAASERSAGRSYRDAVHWMEPGSPPEAVANLIVQTVDDDFDCDLAFSALGSSVASVVEPRLAAAGIPVVSNASALRMDPATPLVVPEVNPDHLELSQFPSVGAPIVTNPNCATVGLVMVLKPLHDAFGINAVHVTTLQAVSGAGYPGLSALDILGDAVPFIPGEEEKLCTEPLKILGRRRGGRIEPASMTISAQTTRVPVLDGHLLCVSLRLRQAASPIEVAEELAAFRGRIAGLDLPSAPDNPITVLAGDEPPTPRRHAGAGGGMTVTVGRIRRCPVHDIRLVALVNNTVRGAAGAAILNAELMVKRGLIGASATEARKAS</sequence>
<dbReference type="Pfam" id="PF02774">
    <property type="entry name" value="Semialdhyde_dhC"/>
    <property type="match status" value="1"/>
</dbReference>
<dbReference type="EMBL" id="JACXWA010000018">
    <property type="protein sequence ID" value="MBD3869995.1"/>
    <property type="molecule type" value="Genomic_DNA"/>
</dbReference>
<feature type="active site" description="Acyl-thioester intermediate" evidence="4">
    <location>
        <position position="145"/>
    </location>
</feature>
<dbReference type="GO" id="GO:0051287">
    <property type="term" value="F:NAD binding"/>
    <property type="evidence" value="ECO:0007669"/>
    <property type="project" value="InterPro"/>
</dbReference>
<dbReference type="PANTHER" id="PTHR46718">
    <property type="entry name" value="ASPARTATE-SEMIALDEHYDE DEHYDROGENASE"/>
    <property type="match status" value="1"/>
</dbReference>
<feature type="domain" description="Semialdehyde dehydrogenase NAD-binding" evidence="5">
    <location>
        <begin position="6"/>
        <end position="130"/>
    </location>
</feature>
<evidence type="ECO:0000256" key="2">
    <source>
        <dbReference type="ARBA" id="ARBA00022857"/>
    </source>
</evidence>
<dbReference type="SUPFAM" id="SSF51735">
    <property type="entry name" value="NAD(P)-binding Rossmann-fold domains"/>
    <property type="match status" value="1"/>
</dbReference>
<dbReference type="InterPro" id="IPR036291">
    <property type="entry name" value="NAD(P)-bd_dom_sf"/>
</dbReference>
<dbReference type="CDD" id="cd02315">
    <property type="entry name" value="ScASADH_like_N"/>
    <property type="match status" value="1"/>
</dbReference>
<dbReference type="InterPro" id="IPR005676">
    <property type="entry name" value="Asp_semi-ald_DH_pep-lack"/>
</dbReference>
<dbReference type="InterPro" id="IPR012280">
    <property type="entry name" value="Semialdhyde_DH_dimer_dom"/>
</dbReference>
<evidence type="ECO:0000256" key="4">
    <source>
        <dbReference type="PIRSR" id="PIRSR000148-1"/>
    </source>
</evidence>
<reference evidence="6 7" key="1">
    <citation type="submission" date="2020-08" db="EMBL/GenBank/DDBJ databases">
        <title>Acidobacteriota in marine sediments use diverse sulfur dissimilation pathways.</title>
        <authorList>
            <person name="Wasmund K."/>
        </authorList>
    </citation>
    <scope>NUCLEOTIDE SEQUENCE [LARGE SCALE GENOMIC DNA]</scope>
    <source>
        <strain evidence="6">MAG AM3-A</strain>
    </source>
</reference>
<evidence type="ECO:0000313" key="7">
    <source>
        <dbReference type="Proteomes" id="UP000598633"/>
    </source>
</evidence>
<dbReference type="GO" id="GO:0009088">
    <property type="term" value="P:threonine biosynthetic process"/>
    <property type="evidence" value="ECO:0007669"/>
    <property type="project" value="UniProtKB-ARBA"/>
</dbReference>
<dbReference type="InterPro" id="IPR000534">
    <property type="entry name" value="Semialdehyde_DH_NAD-bd"/>
</dbReference>
<dbReference type="Proteomes" id="UP000598633">
    <property type="component" value="Unassembled WGS sequence"/>
</dbReference>
<dbReference type="PIRSF" id="PIRSF000148">
    <property type="entry name" value="ASA_dh"/>
    <property type="match status" value="1"/>
</dbReference>
<evidence type="ECO:0000313" key="6">
    <source>
        <dbReference type="EMBL" id="MBD3869995.1"/>
    </source>
</evidence>
<comment type="caution">
    <text evidence="6">The sequence shown here is derived from an EMBL/GenBank/DDBJ whole genome shotgun (WGS) entry which is preliminary data.</text>
</comment>
<dbReference type="PANTHER" id="PTHR46718:SF1">
    <property type="entry name" value="ASPARTATE-SEMIALDEHYDE DEHYDROGENASE"/>
    <property type="match status" value="1"/>
</dbReference>
<dbReference type="NCBIfam" id="TIGR00978">
    <property type="entry name" value="asd_EA"/>
    <property type="match status" value="1"/>
</dbReference>
<proteinExistence type="inferred from homology"/>
<evidence type="ECO:0000256" key="3">
    <source>
        <dbReference type="ARBA" id="ARBA00023002"/>
    </source>
</evidence>
<dbReference type="GO" id="GO:0046983">
    <property type="term" value="F:protein dimerization activity"/>
    <property type="evidence" value="ECO:0007669"/>
    <property type="project" value="InterPro"/>
</dbReference>
<keyword evidence="3 6" id="KW-0560">Oxidoreductase</keyword>
<dbReference type="NCBIfam" id="NF006416">
    <property type="entry name" value="PRK08664.1"/>
    <property type="match status" value="1"/>
</dbReference>
<gene>
    <name evidence="6" type="primary">asd</name>
    <name evidence="6" type="ORF">IFJ97_01385</name>
</gene>
<dbReference type="InterPro" id="IPR051823">
    <property type="entry name" value="ASADH-related"/>
</dbReference>
<dbReference type="Pfam" id="PF01118">
    <property type="entry name" value="Semialdhyde_dh"/>
    <property type="match status" value="1"/>
</dbReference>
<dbReference type="SUPFAM" id="SSF55347">
    <property type="entry name" value="Glyceraldehyde-3-phosphate dehydrogenase-like, C-terminal domain"/>
    <property type="match status" value="1"/>
</dbReference>
<dbReference type="GO" id="GO:0009086">
    <property type="term" value="P:methionine biosynthetic process"/>
    <property type="evidence" value="ECO:0007669"/>
    <property type="project" value="TreeGrafter"/>
</dbReference>
<dbReference type="EC" id="1.2.1.11" evidence="6"/>
<protein>
    <submittedName>
        <fullName evidence="6">Aspartate-semialdehyde dehydrogenase</fullName>
        <ecNumber evidence="6">1.2.1.11</ecNumber>
    </submittedName>
</protein>
<accession>A0A8J6YA38</accession>
<feature type="active site" description="Proton acceptor" evidence="4">
    <location>
        <position position="238"/>
    </location>
</feature>
<keyword evidence="2" id="KW-0521">NADP</keyword>
<dbReference type="CDD" id="cd18130">
    <property type="entry name" value="ASADH_C_arch_fung_like"/>
    <property type="match status" value="1"/>
</dbReference>